<reference evidence="1" key="2">
    <citation type="submission" date="2020-09" db="EMBL/GenBank/DDBJ databases">
        <authorList>
            <person name="Sun Q."/>
            <person name="Ohkuma M."/>
        </authorList>
    </citation>
    <scope>NUCLEOTIDE SEQUENCE</scope>
    <source>
        <strain evidence="1">JCM 5016</strain>
    </source>
</reference>
<evidence type="ECO:0000313" key="1">
    <source>
        <dbReference type="EMBL" id="GGZ76383.1"/>
    </source>
</evidence>
<dbReference type="SUPFAM" id="SSF50249">
    <property type="entry name" value="Nucleic acid-binding proteins"/>
    <property type="match status" value="1"/>
</dbReference>
<accession>A0A918QZV1</accession>
<dbReference type="AlphaFoldDB" id="A0A918QZV1"/>
<dbReference type="InterPro" id="IPR012340">
    <property type="entry name" value="NA-bd_OB-fold"/>
</dbReference>
<dbReference type="Gene3D" id="2.40.50.140">
    <property type="entry name" value="Nucleic acid-binding proteins"/>
    <property type="match status" value="1"/>
</dbReference>
<sequence>MCFGEPLSACAAELRFLWRRLGCFRQVLLALVRGVAAEVLLVVFDGGPLDPQDVAGGSNLLGLFAQGVDRCPGQPGDGSCSALAFRAGTPEFRCAGAGGVRRVAPMVTATVREWHDEKGWGVLDSPETPGGCWGHYSHIQMEGFHTLSPGQRVDLQWEAPGFKQDGYDYRAVNIVPRPA</sequence>
<organism evidence="1 2">
    <name type="scientific">Streptomyces echinoruber</name>
    <dbReference type="NCBI Taxonomy" id="68898"/>
    <lineage>
        <taxon>Bacteria</taxon>
        <taxon>Bacillati</taxon>
        <taxon>Actinomycetota</taxon>
        <taxon>Actinomycetes</taxon>
        <taxon>Kitasatosporales</taxon>
        <taxon>Streptomycetaceae</taxon>
        <taxon>Streptomyces</taxon>
    </lineage>
</organism>
<evidence type="ECO:0000313" key="2">
    <source>
        <dbReference type="Proteomes" id="UP000623010"/>
    </source>
</evidence>
<protein>
    <recommendedName>
        <fullName evidence="3">CSD domain-containing protein</fullName>
    </recommendedName>
</protein>
<name>A0A918QZV1_9ACTN</name>
<keyword evidence="2" id="KW-1185">Reference proteome</keyword>
<reference evidence="1" key="1">
    <citation type="journal article" date="2014" name="Int. J. Syst. Evol. Microbiol.">
        <title>Complete genome sequence of Corynebacterium casei LMG S-19264T (=DSM 44701T), isolated from a smear-ripened cheese.</title>
        <authorList>
            <consortium name="US DOE Joint Genome Institute (JGI-PGF)"/>
            <person name="Walter F."/>
            <person name="Albersmeier A."/>
            <person name="Kalinowski J."/>
            <person name="Ruckert C."/>
        </authorList>
    </citation>
    <scope>NUCLEOTIDE SEQUENCE</scope>
    <source>
        <strain evidence="1">JCM 5016</strain>
    </source>
</reference>
<evidence type="ECO:0008006" key="3">
    <source>
        <dbReference type="Google" id="ProtNLM"/>
    </source>
</evidence>
<dbReference type="Proteomes" id="UP000623010">
    <property type="component" value="Unassembled WGS sequence"/>
</dbReference>
<comment type="caution">
    <text evidence="1">The sequence shown here is derived from an EMBL/GenBank/DDBJ whole genome shotgun (WGS) entry which is preliminary data.</text>
</comment>
<dbReference type="EMBL" id="BMWH01000003">
    <property type="protein sequence ID" value="GGZ76383.1"/>
    <property type="molecule type" value="Genomic_DNA"/>
</dbReference>
<proteinExistence type="predicted"/>
<gene>
    <name evidence="1" type="ORF">GCM10010389_12480</name>
</gene>